<feature type="region of interest" description="Disordered" evidence="1">
    <location>
        <begin position="1"/>
        <end position="49"/>
    </location>
</feature>
<dbReference type="OrthoDB" id="9104186at2"/>
<sequence>MIDDQVSAEELAESKKQREAAETATDDGMPVAPTPAAPTPAAPKSNTRGVGAIQYKTLKQWVKHSTKWLGSGATPTHQAH</sequence>
<dbReference type="Proteomes" id="UP000199706">
    <property type="component" value="Unassembled WGS sequence"/>
</dbReference>
<evidence type="ECO:0000256" key="1">
    <source>
        <dbReference type="SAM" id="MobiDB-lite"/>
    </source>
</evidence>
<protein>
    <submittedName>
        <fullName evidence="2">Uncharacterized protein</fullName>
    </submittedName>
</protein>
<feature type="compositionally biased region" description="Pro residues" evidence="1">
    <location>
        <begin position="32"/>
        <end position="41"/>
    </location>
</feature>
<organism evidence="2 3">
    <name type="scientific">Paraburkholderia phenazinium</name>
    <dbReference type="NCBI Taxonomy" id="60549"/>
    <lineage>
        <taxon>Bacteria</taxon>
        <taxon>Pseudomonadati</taxon>
        <taxon>Pseudomonadota</taxon>
        <taxon>Betaproteobacteria</taxon>
        <taxon>Burkholderiales</taxon>
        <taxon>Burkholderiaceae</taxon>
        <taxon>Paraburkholderia</taxon>
    </lineage>
</organism>
<name>A0A1G7SD58_9BURK</name>
<dbReference type="EMBL" id="FNCJ01000002">
    <property type="protein sequence ID" value="SDG21015.1"/>
    <property type="molecule type" value="Genomic_DNA"/>
</dbReference>
<dbReference type="AlphaFoldDB" id="A0A1G7SD58"/>
<proteinExistence type="predicted"/>
<accession>A0A1G7SD58</accession>
<reference evidence="2 3" key="1">
    <citation type="submission" date="2016-10" db="EMBL/GenBank/DDBJ databases">
        <authorList>
            <person name="de Groot N.N."/>
        </authorList>
    </citation>
    <scope>NUCLEOTIDE SEQUENCE [LARGE SCALE GENOMIC DNA]</scope>
    <source>
        <strain evidence="2 3">LMG 2247</strain>
    </source>
</reference>
<dbReference type="RefSeq" id="WP_090682604.1">
    <property type="nucleotide sequence ID" value="NZ_CADERL010000002.1"/>
</dbReference>
<feature type="compositionally biased region" description="Basic and acidic residues" evidence="1">
    <location>
        <begin position="12"/>
        <end position="21"/>
    </location>
</feature>
<feature type="compositionally biased region" description="Acidic residues" evidence="1">
    <location>
        <begin position="1"/>
        <end position="11"/>
    </location>
</feature>
<evidence type="ECO:0000313" key="3">
    <source>
        <dbReference type="Proteomes" id="UP000199706"/>
    </source>
</evidence>
<evidence type="ECO:0000313" key="2">
    <source>
        <dbReference type="EMBL" id="SDG21015.1"/>
    </source>
</evidence>
<gene>
    <name evidence="2" type="ORF">SAMN05216466_102478</name>
</gene>